<gene>
    <name evidence="1" type="ORF">PPEP_a3997</name>
</gene>
<dbReference type="SUPFAM" id="SSF69279">
    <property type="entry name" value="Phage tail proteins"/>
    <property type="match status" value="1"/>
</dbReference>
<protein>
    <recommendedName>
        <fullName evidence="3">Phage tail protein</fullName>
    </recommendedName>
</protein>
<evidence type="ECO:0008006" key="3">
    <source>
        <dbReference type="Google" id="ProtNLM"/>
    </source>
</evidence>
<proteinExistence type="predicted"/>
<accession>A0A8I0T450</accession>
<reference evidence="1 2" key="1">
    <citation type="submission" date="2015-06" db="EMBL/GenBank/DDBJ databases">
        <title>Genome sequence of Pseudoalteromonas peptidolytica.</title>
        <authorList>
            <person name="Xie B.-B."/>
            <person name="Rong J.-C."/>
            <person name="Qin Q.-L."/>
            <person name="Zhang Y.-Z."/>
        </authorList>
    </citation>
    <scope>NUCLEOTIDE SEQUENCE [LARGE SCALE GENOMIC DNA]</scope>
    <source>
        <strain evidence="1 2">F12-50-A1</strain>
    </source>
</reference>
<comment type="caution">
    <text evidence="1">The sequence shown here is derived from an EMBL/GenBank/DDBJ whole genome shotgun (WGS) entry which is preliminary data.</text>
</comment>
<dbReference type="AlphaFoldDB" id="A0A8I0T450"/>
<evidence type="ECO:0000313" key="1">
    <source>
        <dbReference type="EMBL" id="MBE0347011.1"/>
    </source>
</evidence>
<dbReference type="EMBL" id="AQHF01000025">
    <property type="protein sequence ID" value="MBE0347011.1"/>
    <property type="molecule type" value="Genomic_DNA"/>
</dbReference>
<sequence length="338" mass="36623">MNLQPHYSIKANGSEVANTLKNRLVEVSVTTRTGLASDTCYVRFDNLAEAPIALPSPSDKLEIAMGYKEGTKDQSAPSTKLGIFEVGAYELTGPNRSLTLFGNKVLWDKDFKALKVRSWPENGKDEPVLLDKLIKEIAAEYGLQAKIGDTFQGLEIPHIEQSESDMQLLSKLAVQFDAIMKIADDKLIFMAKGTGKSLSGKALPSATIGKKQLTAWKLNANHHKLIKSVDAYFYDQALAQKKQVSAGSGTPKTALTYVHHTQAQAQAAADAMLSRLARAHRVVALSVVGDPALVAGGVITIKEVDDSLDGDWFISEVKHVINHSGFASHLTCEALIPI</sequence>
<evidence type="ECO:0000313" key="2">
    <source>
        <dbReference type="Proteomes" id="UP000660708"/>
    </source>
</evidence>
<organism evidence="1 2">
    <name type="scientific">Pseudoalteromonas peptidolytica F12-50-A1</name>
    <dbReference type="NCBI Taxonomy" id="1315280"/>
    <lineage>
        <taxon>Bacteria</taxon>
        <taxon>Pseudomonadati</taxon>
        <taxon>Pseudomonadota</taxon>
        <taxon>Gammaproteobacteria</taxon>
        <taxon>Alteromonadales</taxon>
        <taxon>Pseudoalteromonadaceae</taxon>
        <taxon>Pseudoalteromonas</taxon>
    </lineage>
</organism>
<name>A0A8I0T450_9GAMM</name>
<dbReference type="Proteomes" id="UP000660708">
    <property type="component" value="Unassembled WGS sequence"/>
</dbReference>
<keyword evidence="2" id="KW-1185">Reference proteome</keyword>
<dbReference type="RefSeq" id="WP_147389593.1">
    <property type="nucleotide sequence ID" value="NZ_AQHF01000025.1"/>
</dbReference>